<gene>
    <name evidence="2" type="ORF">ALOHA_HF1045G01.0030</name>
</gene>
<dbReference type="InterPro" id="IPR027266">
    <property type="entry name" value="TrmE/GcvT-like"/>
</dbReference>
<dbReference type="PANTHER" id="PTHR22602:SF0">
    <property type="entry name" value="TRANSFERASE CAF17, MITOCHONDRIAL-RELATED"/>
    <property type="match status" value="1"/>
</dbReference>
<keyword evidence="1" id="KW-0809">Transit peptide</keyword>
<dbReference type="InterPro" id="IPR045179">
    <property type="entry name" value="YgfZ/GcvT"/>
</dbReference>
<dbReference type="NCBIfam" id="TIGR03317">
    <property type="entry name" value="ygfZ_signature"/>
    <property type="match status" value="1"/>
</dbReference>
<organism evidence="2">
    <name type="scientific">uncultured marine bacterium HF10_45G01</name>
    <dbReference type="NCBI Taxonomy" id="415446"/>
    <lineage>
        <taxon>Bacteria</taxon>
        <taxon>environmental samples</taxon>
    </lineage>
</organism>
<accession>A4GJR6</accession>
<keyword evidence="2" id="KW-0489">Methyltransferase</keyword>
<evidence type="ECO:0000256" key="1">
    <source>
        <dbReference type="ARBA" id="ARBA00022946"/>
    </source>
</evidence>
<dbReference type="PANTHER" id="PTHR22602">
    <property type="entry name" value="TRANSFERASE CAF17, MITOCHONDRIAL-RELATED"/>
    <property type="match status" value="1"/>
</dbReference>
<dbReference type="InterPro" id="IPR017703">
    <property type="entry name" value="YgfZ/GCV_T_CS"/>
</dbReference>
<keyword evidence="2" id="KW-0808">Transferase</keyword>
<dbReference type="AlphaFoldDB" id="A4GJR6"/>
<dbReference type="SUPFAM" id="SSF103025">
    <property type="entry name" value="Folate-binding domain"/>
    <property type="match status" value="1"/>
</dbReference>
<protein>
    <submittedName>
        <fullName evidence="2">Putative aminomethyltransferase</fullName>
    </submittedName>
</protein>
<reference evidence="2" key="1">
    <citation type="journal article" date="2007" name="Environ. Microbiol.">
        <title>Proteorhodopsin photosystem gene clusters exhibit co-evolutionary trends and shared ancestry among diverse marine microbial phyla.</title>
        <authorList>
            <person name="McCarren J."/>
            <person name="Delong E.F."/>
        </authorList>
    </citation>
    <scope>NUCLEOTIDE SEQUENCE</scope>
</reference>
<dbReference type="GO" id="GO:0032259">
    <property type="term" value="P:methylation"/>
    <property type="evidence" value="ECO:0007669"/>
    <property type="project" value="UniProtKB-KW"/>
</dbReference>
<name>A4GJR6_9BACT</name>
<evidence type="ECO:0000313" key="2">
    <source>
        <dbReference type="EMBL" id="ABL97361.1"/>
    </source>
</evidence>
<sequence length="296" mass="34188">MNIKNVYILNDRAILYINGEDAKEFLQNLISNDLNKVSDAYSCFSSLLTPQGKFLYEFIIVKHKSGYLLDCEKPQAEELFTQLSLYKLRSKVEILNLSNEFVVAAFSHEKFLTFDTAKDQSGFTIKYREDPIFLDPRNKQLGARLIINLEKLYLSLKKLNLHDANLKEYYSLSHSLGIVPKDLNKLKEKLFGIECNFEELNGIDFKKGCYVGQENTARIKLKNKLSKRLFPINVISGKLHEGESIYNNEVEIGKVLIDSDYPFALIKYLNENFDEKANFKTKEASINVNKPDWIKN</sequence>
<dbReference type="Gene3D" id="3.30.1360.120">
    <property type="entry name" value="Probable tRNA modification gtpase trme, domain 1"/>
    <property type="match status" value="1"/>
</dbReference>
<proteinExistence type="predicted"/>
<dbReference type="GO" id="GO:0008168">
    <property type="term" value="F:methyltransferase activity"/>
    <property type="evidence" value="ECO:0007669"/>
    <property type="project" value="UniProtKB-KW"/>
</dbReference>
<dbReference type="EMBL" id="EF107103">
    <property type="protein sequence ID" value="ABL97361.1"/>
    <property type="molecule type" value="Genomic_DNA"/>
</dbReference>
<dbReference type="GO" id="GO:0016226">
    <property type="term" value="P:iron-sulfur cluster assembly"/>
    <property type="evidence" value="ECO:0007669"/>
    <property type="project" value="TreeGrafter"/>
</dbReference>